<dbReference type="KEGG" id="phet:94291454"/>
<keyword evidence="4" id="KW-1185">Reference proteome</keyword>
<feature type="region of interest" description="Disordered" evidence="1">
    <location>
        <begin position="246"/>
        <end position="276"/>
    </location>
</feature>
<dbReference type="Pfam" id="PF01423">
    <property type="entry name" value="LSM"/>
    <property type="match status" value="1"/>
</dbReference>
<evidence type="ECO:0000256" key="1">
    <source>
        <dbReference type="SAM" id="MobiDB-lite"/>
    </source>
</evidence>
<dbReference type="AlphaFoldDB" id="A0A836LIN3"/>
<dbReference type="EMBL" id="JAFJZO010000017">
    <property type="protein sequence ID" value="KAG5508163.1"/>
    <property type="molecule type" value="Genomic_DNA"/>
</dbReference>
<dbReference type="GeneID" id="94291454"/>
<name>A0A836LIN3_9TRYP</name>
<organism evidence="3 4">
    <name type="scientific">Porcisia hertigi</name>
    <dbReference type="NCBI Taxonomy" id="2761500"/>
    <lineage>
        <taxon>Eukaryota</taxon>
        <taxon>Discoba</taxon>
        <taxon>Euglenozoa</taxon>
        <taxon>Kinetoplastea</taxon>
        <taxon>Metakinetoplastina</taxon>
        <taxon>Trypanosomatida</taxon>
        <taxon>Trypanosomatidae</taxon>
        <taxon>Leishmaniinae</taxon>
        <taxon>Porcisia</taxon>
    </lineage>
</organism>
<feature type="region of interest" description="Disordered" evidence="1">
    <location>
        <begin position="79"/>
        <end position="99"/>
    </location>
</feature>
<feature type="compositionally biased region" description="Low complexity" evidence="1">
    <location>
        <begin position="11"/>
        <end position="25"/>
    </location>
</feature>
<feature type="compositionally biased region" description="Basic residues" evidence="1">
    <location>
        <begin position="1"/>
        <end position="10"/>
    </location>
</feature>
<dbReference type="RefSeq" id="XP_067758052.1">
    <property type="nucleotide sequence ID" value="XM_067901377.1"/>
</dbReference>
<feature type="domain" description="Sm" evidence="2">
    <location>
        <begin position="106"/>
        <end position="201"/>
    </location>
</feature>
<comment type="caution">
    <text evidence="3">The sequence shown here is derived from an EMBL/GenBank/DDBJ whole genome shotgun (WGS) entry which is preliminary data.</text>
</comment>
<feature type="compositionally biased region" description="Gly residues" evidence="1">
    <location>
        <begin position="264"/>
        <end position="276"/>
    </location>
</feature>
<dbReference type="OrthoDB" id="266723at2759"/>
<reference evidence="3 4" key="1">
    <citation type="submission" date="2021-02" db="EMBL/GenBank/DDBJ databases">
        <title>Porcisia hertigi Genome sequencing and assembly.</title>
        <authorList>
            <person name="Almutairi H."/>
            <person name="Gatherer D."/>
        </authorList>
    </citation>
    <scope>NUCLEOTIDE SEQUENCE [LARGE SCALE GENOMIC DNA]</scope>
    <source>
        <strain evidence="3 4">C119</strain>
    </source>
</reference>
<gene>
    <name evidence="3" type="ORF">JKF63_05417</name>
</gene>
<evidence type="ECO:0000313" key="4">
    <source>
        <dbReference type="Proteomes" id="UP000674318"/>
    </source>
</evidence>
<feature type="compositionally biased region" description="Polar residues" evidence="1">
    <location>
        <begin position="87"/>
        <end position="99"/>
    </location>
</feature>
<sequence length="276" mass="29290">MPSAQRHQRSKAAGAAVSGKSKTSSRGTADRPSTDGNALGSEAATAGASAKPDLKKGMKYAPAPAAALMRALRLLDEAGDGTRDENGNGSTLLTSSLNCDPSRSMEVEVETSQGYVYTGKLVHIDDHYNVMLHEALVRRARSFDVERALLREKQQRETRLIASSLQDPTSEEGDVVQSANELMPRPHYIGATYLRSNNIFLMRFIEAEADTGTATASSASPNSTSGRLRSSFVATAAAIKAHLKREKMRNRAARRKRLEAKKTAGGGGGGGGSGGK</sequence>
<evidence type="ECO:0000313" key="3">
    <source>
        <dbReference type="EMBL" id="KAG5508163.1"/>
    </source>
</evidence>
<dbReference type="SUPFAM" id="SSF50182">
    <property type="entry name" value="Sm-like ribonucleoproteins"/>
    <property type="match status" value="1"/>
</dbReference>
<protein>
    <recommendedName>
        <fullName evidence="2">Sm domain-containing protein</fullName>
    </recommendedName>
</protein>
<feature type="region of interest" description="Disordered" evidence="1">
    <location>
        <begin position="1"/>
        <end position="56"/>
    </location>
</feature>
<feature type="compositionally biased region" description="Basic residues" evidence="1">
    <location>
        <begin position="246"/>
        <end position="259"/>
    </location>
</feature>
<dbReference type="InterPro" id="IPR001163">
    <property type="entry name" value="Sm_dom_euk/arc"/>
</dbReference>
<evidence type="ECO:0000259" key="2">
    <source>
        <dbReference type="Pfam" id="PF01423"/>
    </source>
</evidence>
<dbReference type="Proteomes" id="UP000674318">
    <property type="component" value="Chromosome 17"/>
</dbReference>
<proteinExistence type="predicted"/>
<accession>A0A836LIN3</accession>
<dbReference type="InterPro" id="IPR010920">
    <property type="entry name" value="LSM_dom_sf"/>
</dbReference>